<proteinExistence type="inferred from homology"/>
<evidence type="ECO:0000256" key="5">
    <source>
        <dbReference type="ARBA" id="ARBA00022741"/>
    </source>
</evidence>
<comment type="subcellular location">
    <subcellularLocation>
        <location evidence="1 8">Cytoplasm</location>
    </subcellularLocation>
</comment>
<dbReference type="InterPro" id="IPR012094">
    <property type="entry name" value="tRNA_Ile_lys_synt"/>
</dbReference>
<evidence type="ECO:0000313" key="11">
    <source>
        <dbReference type="Proteomes" id="UP000199046"/>
    </source>
</evidence>
<dbReference type="CDD" id="cd01992">
    <property type="entry name" value="TilS_N"/>
    <property type="match status" value="1"/>
</dbReference>
<dbReference type="SUPFAM" id="SSF82829">
    <property type="entry name" value="MesJ substrate recognition domain-like"/>
    <property type="match status" value="1"/>
</dbReference>
<accession>A0A1I1I3F1</accession>
<comment type="similarity">
    <text evidence="8">Belongs to the tRNA(Ile)-lysidine synthase family.</text>
</comment>
<comment type="function">
    <text evidence="8">Ligates lysine onto the cytidine present at position 34 of the AUA codon-specific tRNA(Ile) that contains the anticodon CAU, in an ATP-dependent manner. Cytidine is converted to lysidine, thus changing the amino acid specificity of the tRNA from methionine to isoleucine.</text>
</comment>
<feature type="domain" description="Lysidine-tRNA(Ile) synthetase C-terminal" evidence="9">
    <location>
        <begin position="362"/>
        <end position="426"/>
    </location>
</feature>
<dbReference type="GO" id="GO:0005737">
    <property type="term" value="C:cytoplasm"/>
    <property type="evidence" value="ECO:0007669"/>
    <property type="project" value="UniProtKB-SubCell"/>
</dbReference>
<dbReference type="RefSeq" id="WP_090131202.1">
    <property type="nucleotide sequence ID" value="NZ_FOLY01000002.1"/>
</dbReference>
<evidence type="ECO:0000256" key="4">
    <source>
        <dbReference type="ARBA" id="ARBA00022694"/>
    </source>
</evidence>
<name>A0A1I1I3F1_9GAMM</name>
<dbReference type="InterPro" id="IPR012796">
    <property type="entry name" value="Lysidine-tRNA-synth_C"/>
</dbReference>
<dbReference type="GO" id="GO:0005524">
    <property type="term" value="F:ATP binding"/>
    <property type="evidence" value="ECO:0007669"/>
    <property type="project" value="UniProtKB-UniRule"/>
</dbReference>
<evidence type="ECO:0000256" key="6">
    <source>
        <dbReference type="ARBA" id="ARBA00022840"/>
    </source>
</evidence>
<dbReference type="AlphaFoldDB" id="A0A1I1I3F1"/>
<evidence type="ECO:0000256" key="2">
    <source>
        <dbReference type="ARBA" id="ARBA00022490"/>
    </source>
</evidence>
<feature type="binding site" evidence="8">
    <location>
        <begin position="30"/>
        <end position="35"/>
    </location>
    <ligand>
        <name>ATP</name>
        <dbReference type="ChEBI" id="CHEBI:30616"/>
    </ligand>
</feature>
<dbReference type="NCBIfam" id="TIGR02432">
    <property type="entry name" value="lysidine_TilS_N"/>
    <property type="match status" value="1"/>
</dbReference>
<dbReference type="SUPFAM" id="SSF56037">
    <property type="entry name" value="PheT/TilS domain"/>
    <property type="match status" value="1"/>
</dbReference>
<dbReference type="Pfam" id="PF01171">
    <property type="entry name" value="ATP_bind_3"/>
    <property type="match status" value="1"/>
</dbReference>
<keyword evidence="6 8" id="KW-0067">ATP-binding</keyword>
<organism evidence="10 11">
    <name type="scientific">Kushneria avicenniae</name>
    <dbReference type="NCBI Taxonomy" id="402385"/>
    <lineage>
        <taxon>Bacteria</taxon>
        <taxon>Pseudomonadati</taxon>
        <taxon>Pseudomonadota</taxon>
        <taxon>Gammaproteobacteria</taxon>
        <taxon>Oceanospirillales</taxon>
        <taxon>Halomonadaceae</taxon>
        <taxon>Kushneria</taxon>
    </lineage>
</organism>
<dbReference type="NCBIfam" id="TIGR02433">
    <property type="entry name" value="lysidine_TilS_C"/>
    <property type="match status" value="1"/>
</dbReference>
<dbReference type="InterPro" id="IPR012795">
    <property type="entry name" value="tRNA_Ile_lys_synt_N"/>
</dbReference>
<dbReference type="OrthoDB" id="9807403at2"/>
<dbReference type="GO" id="GO:0032267">
    <property type="term" value="F:tRNA(Ile)-lysidine synthase activity"/>
    <property type="evidence" value="ECO:0007669"/>
    <property type="project" value="UniProtKB-EC"/>
</dbReference>
<dbReference type="SUPFAM" id="SSF52402">
    <property type="entry name" value="Adenine nucleotide alpha hydrolases-like"/>
    <property type="match status" value="1"/>
</dbReference>
<dbReference type="InterPro" id="IPR015262">
    <property type="entry name" value="tRNA_Ile_lys_synt_subst-bd"/>
</dbReference>
<dbReference type="Pfam" id="PF11734">
    <property type="entry name" value="TilS_C"/>
    <property type="match status" value="1"/>
</dbReference>
<gene>
    <name evidence="8" type="primary">tilS</name>
    <name evidence="10" type="ORF">SAMN05421848_0891</name>
</gene>
<keyword evidence="4 8" id="KW-0819">tRNA processing</keyword>
<evidence type="ECO:0000259" key="9">
    <source>
        <dbReference type="SMART" id="SM00977"/>
    </source>
</evidence>
<dbReference type="Proteomes" id="UP000199046">
    <property type="component" value="Unassembled WGS sequence"/>
</dbReference>
<evidence type="ECO:0000256" key="7">
    <source>
        <dbReference type="ARBA" id="ARBA00048539"/>
    </source>
</evidence>
<dbReference type="EC" id="6.3.4.19" evidence="8"/>
<dbReference type="InterPro" id="IPR011063">
    <property type="entry name" value="TilS/TtcA_N"/>
</dbReference>
<evidence type="ECO:0000256" key="1">
    <source>
        <dbReference type="ARBA" id="ARBA00004496"/>
    </source>
</evidence>
<reference evidence="11" key="1">
    <citation type="submission" date="2016-10" db="EMBL/GenBank/DDBJ databases">
        <authorList>
            <person name="Varghese N."/>
            <person name="Submissions S."/>
        </authorList>
    </citation>
    <scope>NUCLEOTIDE SEQUENCE [LARGE SCALE GENOMIC DNA]</scope>
    <source>
        <strain evidence="11">DSM 23439</strain>
    </source>
</reference>
<dbReference type="HAMAP" id="MF_01161">
    <property type="entry name" value="tRNA_Ile_lys_synt"/>
    <property type="match status" value="1"/>
</dbReference>
<dbReference type="Pfam" id="PF09179">
    <property type="entry name" value="TilS"/>
    <property type="match status" value="1"/>
</dbReference>
<evidence type="ECO:0000313" key="10">
    <source>
        <dbReference type="EMBL" id="SFC28748.1"/>
    </source>
</evidence>
<keyword evidence="5 8" id="KW-0547">Nucleotide-binding</keyword>
<dbReference type="SMART" id="SM00977">
    <property type="entry name" value="TilS_C"/>
    <property type="match status" value="1"/>
</dbReference>
<evidence type="ECO:0000256" key="3">
    <source>
        <dbReference type="ARBA" id="ARBA00022598"/>
    </source>
</evidence>
<keyword evidence="2 8" id="KW-0963">Cytoplasm</keyword>
<keyword evidence="3 8" id="KW-0436">Ligase</keyword>
<comment type="catalytic activity">
    <reaction evidence="7 8">
        <text>cytidine(34) in tRNA(Ile2) + L-lysine + ATP = lysidine(34) in tRNA(Ile2) + AMP + diphosphate + H(+)</text>
        <dbReference type="Rhea" id="RHEA:43744"/>
        <dbReference type="Rhea" id="RHEA-COMP:10625"/>
        <dbReference type="Rhea" id="RHEA-COMP:10670"/>
        <dbReference type="ChEBI" id="CHEBI:15378"/>
        <dbReference type="ChEBI" id="CHEBI:30616"/>
        <dbReference type="ChEBI" id="CHEBI:32551"/>
        <dbReference type="ChEBI" id="CHEBI:33019"/>
        <dbReference type="ChEBI" id="CHEBI:82748"/>
        <dbReference type="ChEBI" id="CHEBI:83665"/>
        <dbReference type="ChEBI" id="CHEBI:456215"/>
        <dbReference type="EC" id="6.3.4.19"/>
    </reaction>
</comment>
<dbReference type="GO" id="GO:0006400">
    <property type="term" value="P:tRNA modification"/>
    <property type="evidence" value="ECO:0007669"/>
    <property type="project" value="UniProtKB-UniRule"/>
</dbReference>
<dbReference type="InterPro" id="IPR014729">
    <property type="entry name" value="Rossmann-like_a/b/a_fold"/>
</dbReference>
<dbReference type="Gene3D" id="1.20.59.20">
    <property type="match status" value="1"/>
</dbReference>
<dbReference type="Gene3D" id="3.40.50.620">
    <property type="entry name" value="HUPs"/>
    <property type="match status" value="1"/>
</dbReference>
<dbReference type="EMBL" id="FOLY01000002">
    <property type="protein sequence ID" value="SFC28748.1"/>
    <property type="molecule type" value="Genomic_DNA"/>
</dbReference>
<dbReference type="PANTHER" id="PTHR43033:SF1">
    <property type="entry name" value="TRNA(ILE)-LYSIDINE SYNTHASE-RELATED"/>
    <property type="match status" value="1"/>
</dbReference>
<comment type="domain">
    <text evidence="8">The N-terminal region contains the highly conserved SGGXDS motif, predicted to be a P-loop motif involved in ATP binding.</text>
</comment>
<dbReference type="STRING" id="402385.SAMN05421848_0891"/>
<dbReference type="PANTHER" id="PTHR43033">
    <property type="entry name" value="TRNA(ILE)-LYSIDINE SYNTHASE-RELATED"/>
    <property type="match status" value="1"/>
</dbReference>
<evidence type="ECO:0000256" key="8">
    <source>
        <dbReference type="HAMAP-Rule" id="MF_01161"/>
    </source>
</evidence>
<protein>
    <recommendedName>
        <fullName evidence="8">tRNA(Ile)-lysidine synthase</fullName>
        <ecNumber evidence="8">6.3.4.19</ecNumber>
    </recommendedName>
    <alternativeName>
        <fullName evidence="8">tRNA(Ile)-2-lysyl-cytidine synthase</fullName>
    </alternativeName>
    <alternativeName>
        <fullName evidence="8">tRNA(Ile)-lysidine synthetase</fullName>
    </alternativeName>
</protein>
<sequence>MSSSLEVRIEHALAVLYQRSAPTTLWVALSGGRDSSCLLLLAARAVQSCPGIVLRAVHVHHGLQSAADDFVDTARRLCDQLAVSLHIERVTPGTRDGLEAEARRARYDVFKALLTPGDILWMAHHREDQAETLLYRMMRGSGVRGLAGMPPRRALGVGWLERPLLDTSRCEIDAFLAAERIPWCDDPTNADDLQDRNYLRHRVMAPLSARWPAAAEQMARSADYLREADELLQALAEKDLAALGDVPERLPRAALCTLSRSRQRLVINAALTRLGLALPPRGRLETLLDQLAGAGTDRQVQIDWPGGQARLWRETLYLLIDSKGVAPQHAWSLTWNGRAPIDTPLGAIRHQLTPLTGGEAALTLSPRVGGEKLVRYGQRRLLKKLLQAQAIPPWVRENIIVAWHDGAPVAVLGPLALAADGWMLEEKGCPGASGRVDRQR</sequence>
<keyword evidence="11" id="KW-1185">Reference proteome</keyword>